<dbReference type="PANTHER" id="PTHR43124">
    <property type="entry name" value="PURINE EFFLUX PUMP PBUE"/>
    <property type="match status" value="1"/>
</dbReference>
<dbReference type="SUPFAM" id="SSF103473">
    <property type="entry name" value="MFS general substrate transporter"/>
    <property type="match status" value="1"/>
</dbReference>
<dbReference type="STRING" id="400668.Mmwyl1_0263"/>
<reference evidence="8" key="1">
    <citation type="submission" date="2007-06" db="EMBL/GenBank/DDBJ databases">
        <title>Complete sequence of Marinomonas sp. MWYL1.</title>
        <authorList>
            <consortium name="US DOE Joint Genome Institute"/>
            <person name="Copeland A."/>
            <person name="Lucas S."/>
            <person name="Lapidus A."/>
            <person name="Barry K."/>
            <person name="Glavina del Rio T."/>
            <person name="Dalin E."/>
            <person name="Tice H."/>
            <person name="Pitluck S."/>
            <person name="Kiss H."/>
            <person name="Brettin T."/>
            <person name="Bruce D."/>
            <person name="Detter J.C."/>
            <person name="Han C."/>
            <person name="Schmutz J."/>
            <person name="Larimer F."/>
            <person name="Land M."/>
            <person name="Hauser L."/>
            <person name="Kyrpides N."/>
            <person name="Kim E."/>
            <person name="Johnston A.W.B."/>
            <person name="Todd J.D."/>
            <person name="Rogers R."/>
            <person name="Wexler M."/>
            <person name="Bond P.L."/>
            <person name="Li Y."/>
            <person name="Richardson P."/>
        </authorList>
    </citation>
    <scope>NUCLEOTIDE SEQUENCE [LARGE SCALE GENOMIC DNA]</scope>
    <source>
        <strain evidence="8">MWYL1</strain>
    </source>
</reference>
<dbReference type="eggNOG" id="COG2814">
    <property type="taxonomic scope" value="Bacteria"/>
</dbReference>
<feature type="transmembrane region" description="Helical" evidence="6">
    <location>
        <begin position="216"/>
        <end position="234"/>
    </location>
</feature>
<feature type="transmembrane region" description="Helical" evidence="6">
    <location>
        <begin position="111"/>
        <end position="128"/>
    </location>
</feature>
<dbReference type="AlphaFoldDB" id="A6VRX6"/>
<feature type="transmembrane region" description="Helical" evidence="6">
    <location>
        <begin position="283"/>
        <end position="300"/>
    </location>
</feature>
<evidence type="ECO:0000256" key="3">
    <source>
        <dbReference type="ARBA" id="ARBA00022692"/>
    </source>
</evidence>
<evidence type="ECO:0000256" key="1">
    <source>
        <dbReference type="ARBA" id="ARBA00004651"/>
    </source>
</evidence>
<evidence type="ECO:0000313" key="8">
    <source>
        <dbReference type="EMBL" id="ABR69205.1"/>
    </source>
</evidence>
<protein>
    <submittedName>
        <fullName evidence="8">Drug resistance transporter, Bcr/CflA subfamily</fullName>
    </submittedName>
</protein>
<dbReference type="PANTHER" id="PTHR43124:SF3">
    <property type="entry name" value="CHLORAMPHENICOL EFFLUX PUMP RV0191"/>
    <property type="match status" value="1"/>
</dbReference>
<feature type="transmembrane region" description="Helical" evidence="6">
    <location>
        <begin position="83"/>
        <end position="105"/>
    </location>
</feature>
<dbReference type="InterPro" id="IPR011701">
    <property type="entry name" value="MFS"/>
</dbReference>
<gene>
    <name evidence="8" type="ordered locus">Mmwyl1_0263</name>
</gene>
<feature type="transmembrane region" description="Helical" evidence="6">
    <location>
        <begin position="48"/>
        <end position="71"/>
    </location>
</feature>
<organism evidence="8">
    <name type="scientific">Marinomonas sp. (strain MWYL1)</name>
    <dbReference type="NCBI Taxonomy" id="400668"/>
    <lineage>
        <taxon>Bacteria</taxon>
        <taxon>Pseudomonadati</taxon>
        <taxon>Pseudomonadota</taxon>
        <taxon>Gammaproteobacteria</taxon>
        <taxon>Oceanospirillales</taxon>
        <taxon>Oceanospirillaceae</taxon>
        <taxon>Marinomonas</taxon>
    </lineage>
</organism>
<feature type="domain" description="Major facilitator superfamily (MFS) profile" evidence="7">
    <location>
        <begin position="1"/>
        <end position="389"/>
    </location>
</feature>
<accession>A6VRX6</accession>
<proteinExistence type="predicted"/>
<dbReference type="GO" id="GO:0022857">
    <property type="term" value="F:transmembrane transporter activity"/>
    <property type="evidence" value="ECO:0007669"/>
    <property type="project" value="InterPro"/>
</dbReference>
<evidence type="ECO:0000259" key="7">
    <source>
        <dbReference type="PROSITE" id="PS50850"/>
    </source>
</evidence>
<feature type="transmembrane region" description="Helical" evidence="6">
    <location>
        <begin position="171"/>
        <end position="188"/>
    </location>
</feature>
<feature type="transmembrane region" description="Helical" evidence="6">
    <location>
        <begin position="306"/>
        <end position="326"/>
    </location>
</feature>
<keyword evidence="4 6" id="KW-1133">Transmembrane helix</keyword>
<feature type="transmembrane region" description="Helical" evidence="6">
    <location>
        <begin position="140"/>
        <end position="165"/>
    </location>
</feature>
<keyword evidence="3 6" id="KW-0812">Transmembrane</keyword>
<dbReference type="GO" id="GO:0005886">
    <property type="term" value="C:plasma membrane"/>
    <property type="evidence" value="ECO:0007669"/>
    <property type="project" value="UniProtKB-SubCell"/>
</dbReference>
<keyword evidence="2" id="KW-1003">Cell membrane</keyword>
<feature type="transmembrane region" description="Helical" evidence="6">
    <location>
        <begin position="364"/>
        <end position="383"/>
    </location>
</feature>
<dbReference type="InterPro" id="IPR020846">
    <property type="entry name" value="MFS_dom"/>
</dbReference>
<dbReference type="HOGENOM" id="CLU_001265_47_1_6"/>
<evidence type="ECO:0000256" key="6">
    <source>
        <dbReference type="SAM" id="Phobius"/>
    </source>
</evidence>
<dbReference type="PROSITE" id="PS50850">
    <property type="entry name" value="MFS"/>
    <property type="match status" value="1"/>
</dbReference>
<comment type="subcellular location">
    <subcellularLocation>
        <location evidence="1">Cell membrane</location>
        <topology evidence="1">Multi-pass membrane protein</topology>
    </subcellularLocation>
</comment>
<dbReference type="KEGG" id="mmw:Mmwyl1_0263"/>
<dbReference type="CDD" id="cd17320">
    <property type="entry name" value="MFS_MdfA_MDR_like"/>
    <property type="match status" value="1"/>
</dbReference>
<dbReference type="Gene3D" id="1.20.1720.10">
    <property type="entry name" value="Multidrug resistance protein D"/>
    <property type="match status" value="1"/>
</dbReference>
<feature type="transmembrane region" description="Helical" evidence="6">
    <location>
        <begin position="338"/>
        <end position="358"/>
    </location>
</feature>
<keyword evidence="5 6" id="KW-0472">Membrane</keyword>
<dbReference type="EMBL" id="CP000749">
    <property type="protein sequence ID" value="ABR69205.1"/>
    <property type="molecule type" value="Genomic_DNA"/>
</dbReference>
<dbReference type="InterPro" id="IPR036259">
    <property type="entry name" value="MFS_trans_sf"/>
</dbReference>
<dbReference type="Pfam" id="PF07690">
    <property type="entry name" value="MFS_1"/>
    <property type="match status" value="1"/>
</dbReference>
<dbReference type="InterPro" id="IPR050189">
    <property type="entry name" value="MFS_Efflux_Transporters"/>
</dbReference>
<evidence type="ECO:0000256" key="2">
    <source>
        <dbReference type="ARBA" id="ARBA00022475"/>
    </source>
</evidence>
<feature type="transmembrane region" description="Helical" evidence="6">
    <location>
        <begin position="250"/>
        <end position="271"/>
    </location>
</feature>
<evidence type="ECO:0000256" key="5">
    <source>
        <dbReference type="ARBA" id="ARBA00023136"/>
    </source>
</evidence>
<name>A6VRX6_MARMS</name>
<sequence>MYLIFGYGFFMKRRLTLTLATSLMMFPQVVETIYSPALIHIADGFQVSAAIAAQTLSCYFFAFALGVVFWGRMCDIIGRRPSILLGLMLYLIASIVALLSSSFIVLLAARMLAAFGASVGSVGTQTAMRDRFDGPELAKIFSIMGIAMAVSPAVGVLSGALLTYYWGYQGVFGGLVILAAVLFGYAYLKLPETCPKQISASSFGETLVKMLKDGDIWLSASLVALFNICMFSYYQLAPFLFSKLELPDDWFGYTGLILAAGVGVGAVINKFLVSKHWQFPSQLTLACILSLSGGVLLLLFEETVWFVLPMMLVVMAYGIAIPNILARALRNYKECMGTAGAILGSMYYLMLGGGLVLVGLSQHLGIVLTLCSLCILFFVYLVVYNERRLPLPESEKA</sequence>
<evidence type="ECO:0000256" key="4">
    <source>
        <dbReference type="ARBA" id="ARBA00022989"/>
    </source>
</evidence>